<dbReference type="RefSeq" id="WP_263846258.1">
    <property type="nucleotide sequence ID" value="NZ_JALIEB010000026.1"/>
</dbReference>
<accession>A0ABT3BKF1</accession>
<organism evidence="2 3">
    <name type="scientific">Roseobacter sinensis</name>
    <dbReference type="NCBI Taxonomy" id="2931391"/>
    <lineage>
        <taxon>Bacteria</taxon>
        <taxon>Pseudomonadati</taxon>
        <taxon>Pseudomonadota</taxon>
        <taxon>Alphaproteobacteria</taxon>
        <taxon>Rhodobacterales</taxon>
        <taxon>Roseobacteraceae</taxon>
        <taxon>Roseobacter</taxon>
    </lineage>
</organism>
<gene>
    <name evidence="2" type="ORF">MUB52_21685</name>
</gene>
<sequence length="120" mass="12780">MTDRALSEEAMLASLRDIQLPAEAAGGLVADLAATVGLAGLVALILAGLIRLLSRSAQRPQRRDPLAESRALPEAERRVALLHLLRARAPERYAAIRGEIYAPGGGVDLATLEAEVRRHA</sequence>
<evidence type="ECO:0000256" key="1">
    <source>
        <dbReference type="SAM" id="Phobius"/>
    </source>
</evidence>
<comment type="caution">
    <text evidence="2">The sequence shown here is derived from an EMBL/GenBank/DDBJ whole genome shotgun (WGS) entry which is preliminary data.</text>
</comment>
<feature type="transmembrane region" description="Helical" evidence="1">
    <location>
        <begin position="32"/>
        <end position="53"/>
    </location>
</feature>
<protein>
    <submittedName>
        <fullName evidence="2">Uncharacterized protein</fullName>
    </submittedName>
</protein>
<keyword evidence="1" id="KW-0812">Transmembrane</keyword>
<keyword evidence="3" id="KW-1185">Reference proteome</keyword>
<name>A0ABT3BKF1_9RHOB</name>
<keyword evidence="1" id="KW-1133">Transmembrane helix</keyword>
<keyword evidence="1" id="KW-0472">Membrane</keyword>
<dbReference type="Proteomes" id="UP001208690">
    <property type="component" value="Unassembled WGS sequence"/>
</dbReference>
<proteinExistence type="predicted"/>
<dbReference type="EMBL" id="JALIEB010000026">
    <property type="protein sequence ID" value="MCV3274054.1"/>
    <property type="molecule type" value="Genomic_DNA"/>
</dbReference>
<evidence type="ECO:0000313" key="3">
    <source>
        <dbReference type="Proteomes" id="UP001208690"/>
    </source>
</evidence>
<reference evidence="2 3" key="1">
    <citation type="submission" date="2022-04" db="EMBL/GenBank/DDBJ databases">
        <title>Roseobacter sp. WL0113 is a bacterium isolated from neritic sediment.</title>
        <authorList>
            <person name="Wang L."/>
            <person name="He W."/>
            <person name="Zhang D.-F."/>
        </authorList>
    </citation>
    <scope>NUCLEOTIDE SEQUENCE [LARGE SCALE GENOMIC DNA]</scope>
    <source>
        <strain evidence="2 3">WL0113</strain>
    </source>
</reference>
<evidence type="ECO:0000313" key="2">
    <source>
        <dbReference type="EMBL" id="MCV3274054.1"/>
    </source>
</evidence>